<evidence type="ECO:0000256" key="1">
    <source>
        <dbReference type="SAM" id="MobiDB-lite"/>
    </source>
</evidence>
<name>A0AAV9J8V8_9PEZI</name>
<protein>
    <submittedName>
        <fullName evidence="2">Uncharacterized protein</fullName>
    </submittedName>
</protein>
<keyword evidence="3" id="KW-1185">Reference proteome</keyword>
<feature type="region of interest" description="Disordered" evidence="1">
    <location>
        <begin position="1"/>
        <end position="99"/>
    </location>
</feature>
<gene>
    <name evidence="2" type="ORF">LTR36_008129</name>
</gene>
<organism evidence="2 3">
    <name type="scientific">Oleoguttula mirabilis</name>
    <dbReference type="NCBI Taxonomy" id="1507867"/>
    <lineage>
        <taxon>Eukaryota</taxon>
        <taxon>Fungi</taxon>
        <taxon>Dikarya</taxon>
        <taxon>Ascomycota</taxon>
        <taxon>Pezizomycotina</taxon>
        <taxon>Dothideomycetes</taxon>
        <taxon>Dothideomycetidae</taxon>
        <taxon>Mycosphaerellales</taxon>
        <taxon>Teratosphaeriaceae</taxon>
        <taxon>Oleoguttula</taxon>
    </lineage>
</organism>
<sequence>MAAKRKAPQHPYNVPEDEVSQVRTRKMRKLDSEVQDSEEGGVPLNSSPRDAADAETTSKPSPINAGVHSERSQTPDRVADWPKRRQAEKEALEERSKREERWALKTAGRLPDTDAARELNTLISARWTNGWLMYFKRKVRPTAVSVRLLKVLAVVAYHLSIAEANGALVLQVSDRAFGPADVNDALTTHTGRMWSELKREALQPAESNGRL</sequence>
<evidence type="ECO:0000313" key="3">
    <source>
        <dbReference type="Proteomes" id="UP001324427"/>
    </source>
</evidence>
<feature type="compositionally biased region" description="Basic and acidic residues" evidence="1">
    <location>
        <begin position="68"/>
        <end position="99"/>
    </location>
</feature>
<reference evidence="2 3" key="1">
    <citation type="submission" date="2021-11" db="EMBL/GenBank/DDBJ databases">
        <title>Black yeast isolated from Biological Soil Crust.</title>
        <authorList>
            <person name="Kurbessoian T."/>
        </authorList>
    </citation>
    <scope>NUCLEOTIDE SEQUENCE [LARGE SCALE GENOMIC DNA]</scope>
    <source>
        <strain evidence="2 3">CCFEE 5522</strain>
    </source>
</reference>
<dbReference type="EMBL" id="JAVFHQ010000054">
    <property type="protein sequence ID" value="KAK4541371.1"/>
    <property type="molecule type" value="Genomic_DNA"/>
</dbReference>
<evidence type="ECO:0000313" key="2">
    <source>
        <dbReference type="EMBL" id="KAK4541371.1"/>
    </source>
</evidence>
<dbReference type="AlphaFoldDB" id="A0AAV9J8V8"/>
<dbReference type="Proteomes" id="UP001324427">
    <property type="component" value="Unassembled WGS sequence"/>
</dbReference>
<accession>A0AAV9J8V8</accession>
<proteinExistence type="predicted"/>
<comment type="caution">
    <text evidence="2">The sequence shown here is derived from an EMBL/GenBank/DDBJ whole genome shotgun (WGS) entry which is preliminary data.</text>
</comment>